<feature type="non-terminal residue" evidence="1">
    <location>
        <position position="278"/>
    </location>
</feature>
<dbReference type="EMBL" id="BART01026501">
    <property type="protein sequence ID" value="GAG97674.1"/>
    <property type="molecule type" value="Genomic_DNA"/>
</dbReference>
<protein>
    <submittedName>
        <fullName evidence="1">Uncharacterized protein</fullName>
    </submittedName>
</protein>
<dbReference type="Pfam" id="PF13289">
    <property type="entry name" value="SIR2_2"/>
    <property type="match status" value="1"/>
</dbReference>
<reference evidence="1" key="1">
    <citation type="journal article" date="2014" name="Front. Microbiol.">
        <title>High frequency of phylogenetically diverse reductive dehalogenase-homologous genes in deep subseafloor sedimentary metagenomes.</title>
        <authorList>
            <person name="Kawai M."/>
            <person name="Futagami T."/>
            <person name="Toyoda A."/>
            <person name="Takaki Y."/>
            <person name="Nishi S."/>
            <person name="Hori S."/>
            <person name="Arai W."/>
            <person name="Tsubouchi T."/>
            <person name="Morono Y."/>
            <person name="Uchiyama I."/>
            <person name="Ito T."/>
            <person name="Fujiyama A."/>
            <person name="Inagaki F."/>
            <person name="Takami H."/>
        </authorList>
    </citation>
    <scope>NUCLEOTIDE SEQUENCE</scope>
    <source>
        <strain evidence="1">Expedition CK06-06</strain>
    </source>
</reference>
<proteinExistence type="predicted"/>
<comment type="caution">
    <text evidence="1">The sequence shown here is derived from an EMBL/GenBank/DDBJ whole genome shotgun (WGS) entry which is preliminary data.</text>
</comment>
<evidence type="ECO:0000313" key="1">
    <source>
        <dbReference type="EMBL" id="GAG97674.1"/>
    </source>
</evidence>
<name>X1BP46_9ZZZZ</name>
<sequence>DEWREISNDLRKNVDLETALNKTPPDEKLIKEIIRIVGGCISEKDREVRDWYLNGQMKIPVEQLINYYRSEILTIITPNYDCLVEYCCDELKIHCNTGFAGYFRKTLDFEKAEREAEYVDKTVIVRGKRRRIEKTTPHVKLFKVHGSIDWYDFNNSTVSDIFLIESGRYEDKRLIIIPGYRKYSDAFHKPYRELIQKADNSLRSGRSFLMIGYGFNDDHLQEILVKRLKEDEKPGIIITKELSEKAKELLSDCPKLWGISQKNSSTVIRNKDIEYEIP</sequence>
<feature type="non-terminal residue" evidence="1">
    <location>
        <position position="1"/>
    </location>
</feature>
<dbReference type="AlphaFoldDB" id="X1BP46"/>
<accession>X1BP46</accession>
<organism evidence="1">
    <name type="scientific">marine sediment metagenome</name>
    <dbReference type="NCBI Taxonomy" id="412755"/>
    <lineage>
        <taxon>unclassified sequences</taxon>
        <taxon>metagenomes</taxon>
        <taxon>ecological metagenomes</taxon>
    </lineage>
</organism>
<gene>
    <name evidence="1" type="ORF">S01H4_47254</name>
</gene>